<reference evidence="2 3" key="1">
    <citation type="journal article" date="2020" name="mSystems">
        <title>Defining Genomic and Predicted Metabolic Features of the Acetobacterium Genus.</title>
        <authorList>
            <person name="Ross D.E."/>
            <person name="Marshall C.W."/>
            <person name="Gulliver D."/>
            <person name="May H.D."/>
            <person name="Norman R.S."/>
        </authorList>
    </citation>
    <scope>NUCLEOTIDE SEQUENCE [LARGE SCALE GENOMIC DNA]</scope>
    <source>
        <strain evidence="2 3">DSM 4132</strain>
    </source>
</reference>
<dbReference type="Gene3D" id="3.10.180.10">
    <property type="entry name" value="2,3-Dihydroxybiphenyl 1,2-Dioxygenase, domain 1"/>
    <property type="match status" value="1"/>
</dbReference>
<dbReference type="Proteomes" id="UP000622405">
    <property type="component" value="Unassembled WGS sequence"/>
</dbReference>
<keyword evidence="3" id="KW-1185">Reference proteome</keyword>
<proteinExistence type="predicted"/>
<dbReference type="InterPro" id="IPR028973">
    <property type="entry name" value="PhnB-like"/>
</dbReference>
<dbReference type="CDD" id="cd06588">
    <property type="entry name" value="PhnB_like"/>
    <property type="match status" value="1"/>
</dbReference>
<dbReference type="PANTHER" id="PTHR33990:SF1">
    <property type="entry name" value="PROTEIN YJDN"/>
    <property type="match status" value="1"/>
</dbReference>
<accession>A0ABR6YWE3</accession>
<feature type="domain" description="Glyoxalase/fosfomycin resistance/dioxygenase" evidence="1">
    <location>
        <begin position="4"/>
        <end position="133"/>
    </location>
</feature>
<dbReference type="SUPFAM" id="SSF54593">
    <property type="entry name" value="Glyoxalase/Bleomycin resistance protein/Dihydroxybiphenyl dioxygenase"/>
    <property type="match status" value="1"/>
</dbReference>
<evidence type="ECO:0000313" key="3">
    <source>
        <dbReference type="Proteomes" id="UP000622405"/>
    </source>
</evidence>
<protein>
    <submittedName>
        <fullName evidence="2">VOC family protein</fullName>
    </submittedName>
</protein>
<dbReference type="InterPro" id="IPR029068">
    <property type="entry name" value="Glyas_Bleomycin-R_OHBP_Dase"/>
</dbReference>
<evidence type="ECO:0000313" key="2">
    <source>
        <dbReference type="EMBL" id="MBC3899437.1"/>
    </source>
</evidence>
<comment type="caution">
    <text evidence="2">The sequence shown here is derived from an EMBL/GenBank/DDBJ whole genome shotgun (WGS) entry which is preliminary data.</text>
</comment>
<dbReference type="RefSeq" id="WP_186893927.1">
    <property type="nucleotide sequence ID" value="NZ_WJBE01000005.1"/>
</dbReference>
<name>A0ABR6YWE3_9FIRM</name>
<gene>
    <name evidence="2" type="ORF">GH811_07390</name>
</gene>
<sequence length="144" mass="16569">MQIQPYLSFNGNCQEAVEFYADVFGTDIPEIILFGDRLPEPEAFEQDRSDKVVIRADLEADDTRMRLSSAPKKSPDNHKDKMTLVIFSDDLDEIKILYYKLKEGGTVETELQETFWSKVYGSLVDKFGVGWQLNYDDGRMNQVV</sequence>
<evidence type="ECO:0000259" key="1">
    <source>
        <dbReference type="Pfam" id="PF00903"/>
    </source>
</evidence>
<dbReference type="EMBL" id="WJBE01000005">
    <property type="protein sequence ID" value="MBC3899437.1"/>
    <property type="molecule type" value="Genomic_DNA"/>
</dbReference>
<organism evidence="2 3">
    <name type="scientific">Acetobacterium malicum</name>
    <dbReference type="NCBI Taxonomy" id="52692"/>
    <lineage>
        <taxon>Bacteria</taxon>
        <taxon>Bacillati</taxon>
        <taxon>Bacillota</taxon>
        <taxon>Clostridia</taxon>
        <taxon>Eubacteriales</taxon>
        <taxon>Eubacteriaceae</taxon>
        <taxon>Acetobacterium</taxon>
    </lineage>
</organism>
<dbReference type="InterPro" id="IPR004360">
    <property type="entry name" value="Glyas_Fos-R_dOase_dom"/>
</dbReference>
<dbReference type="PANTHER" id="PTHR33990">
    <property type="entry name" value="PROTEIN YJDN-RELATED"/>
    <property type="match status" value="1"/>
</dbReference>
<dbReference type="Pfam" id="PF00903">
    <property type="entry name" value="Glyoxalase"/>
    <property type="match status" value="1"/>
</dbReference>